<evidence type="ECO:0000313" key="2">
    <source>
        <dbReference type="EMBL" id="KAL2796568.1"/>
    </source>
</evidence>
<evidence type="ECO:0000256" key="1">
    <source>
        <dbReference type="SAM" id="Phobius"/>
    </source>
</evidence>
<keyword evidence="1" id="KW-0472">Membrane</keyword>
<dbReference type="EMBL" id="JBFTWV010000025">
    <property type="protein sequence ID" value="KAL2796568.1"/>
    <property type="molecule type" value="Genomic_DNA"/>
</dbReference>
<keyword evidence="3" id="KW-1185">Reference proteome</keyword>
<name>A0ABR4GC11_9EURO</name>
<feature type="transmembrane region" description="Helical" evidence="1">
    <location>
        <begin position="32"/>
        <end position="49"/>
    </location>
</feature>
<protein>
    <submittedName>
        <fullName evidence="2">Streptococcal 67 kDa myosin-cross-reactive antigen like family-domain-containing protein</fullName>
    </submittedName>
</protein>
<keyword evidence="1" id="KW-0812">Transmembrane</keyword>
<gene>
    <name evidence="2" type="ORF">BJX66DRAFT_349582</name>
</gene>
<organism evidence="2 3">
    <name type="scientific">Aspergillus keveii</name>
    <dbReference type="NCBI Taxonomy" id="714993"/>
    <lineage>
        <taxon>Eukaryota</taxon>
        <taxon>Fungi</taxon>
        <taxon>Dikarya</taxon>
        <taxon>Ascomycota</taxon>
        <taxon>Pezizomycotina</taxon>
        <taxon>Eurotiomycetes</taxon>
        <taxon>Eurotiomycetidae</taxon>
        <taxon>Eurotiales</taxon>
        <taxon>Aspergillaceae</taxon>
        <taxon>Aspergillus</taxon>
        <taxon>Aspergillus subgen. Nidulantes</taxon>
    </lineage>
</organism>
<dbReference type="Gene3D" id="3.30.9.80">
    <property type="match status" value="1"/>
</dbReference>
<reference evidence="2 3" key="1">
    <citation type="submission" date="2024-07" db="EMBL/GenBank/DDBJ databases">
        <title>Section-level genome sequencing and comparative genomics of Aspergillus sections Usti and Cavernicolus.</title>
        <authorList>
            <consortium name="Lawrence Berkeley National Laboratory"/>
            <person name="Nybo J.L."/>
            <person name="Vesth T.C."/>
            <person name="Theobald S."/>
            <person name="Frisvad J.C."/>
            <person name="Larsen T.O."/>
            <person name="Kjaerboelling I."/>
            <person name="Rothschild-Mancinelli K."/>
            <person name="Lyhne E.K."/>
            <person name="Kogle M.E."/>
            <person name="Barry K."/>
            <person name="Clum A."/>
            <person name="Na H."/>
            <person name="Ledsgaard L."/>
            <person name="Lin J."/>
            <person name="Lipzen A."/>
            <person name="Kuo A."/>
            <person name="Riley R."/>
            <person name="Mondo S."/>
            <person name="Labutti K."/>
            <person name="Haridas S."/>
            <person name="Pangalinan J."/>
            <person name="Salamov A.A."/>
            <person name="Simmons B.A."/>
            <person name="Magnuson J.K."/>
            <person name="Chen J."/>
            <person name="Drula E."/>
            <person name="Henrissat B."/>
            <person name="Wiebenga A."/>
            <person name="Lubbers R.J."/>
            <person name="Gomes A.C."/>
            <person name="Makela M.R."/>
            <person name="Stajich J."/>
            <person name="Grigoriev I.V."/>
            <person name="Mortensen U.H."/>
            <person name="De Vries R.P."/>
            <person name="Baker S.E."/>
            <person name="Andersen M.R."/>
        </authorList>
    </citation>
    <scope>NUCLEOTIDE SEQUENCE [LARGE SCALE GENOMIC DNA]</scope>
    <source>
        <strain evidence="2 3">CBS 209.92</strain>
    </source>
</reference>
<evidence type="ECO:0000313" key="3">
    <source>
        <dbReference type="Proteomes" id="UP001610563"/>
    </source>
</evidence>
<keyword evidence="1" id="KW-1133">Transmembrane helix</keyword>
<accession>A0ABR4GC11</accession>
<dbReference type="Gene3D" id="3.50.50.60">
    <property type="entry name" value="FAD/NAD(P)-binding domain"/>
    <property type="match status" value="3"/>
</dbReference>
<proteinExistence type="predicted"/>
<dbReference type="Proteomes" id="UP001610563">
    <property type="component" value="Unassembled WGS sequence"/>
</dbReference>
<dbReference type="Pfam" id="PF06100">
    <property type="entry name" value="MCRA"/>
    <property type="match status" value="1"/>
</dbReference>
<comment type="caution">
    <text evidence="2">The sequence shown here is derived from an EMBL/GenBank/DDBJ whole genome shotgun (WGS) entry which is preliminary data.</text>
</comment>
<dbReference type="PANTHER" id="PTHR37417:SF2">
    <property type="entry name" value="67 KDA MYOSIN-CROSS-REACTIVE ANTIGEN FAMILY PROTEIN (AFU_ORTHOLOGUE AFUA_5G09970)"/>
    <property type="match status" value="1"/>
</dbReference>
<dbReference type="PANTHER" id="PTHR37417">
    <property type="entry name" value="67 KDA MYOSIN-CROSS-REACTIVE ANTIGEN FAMILY PROTEIN (AFU_ORTHOLOGUE AFUA_5G09970)"/>
    <property type="match status" value="1"/>
</dbReference>
<dbReference type="InterPro" id="IPR036188">
    <property type="entry name" value="FAD/NAD-bd_sf"/>
</dbReference>
<sequence length="975" mass="110230">MDKHLSRVMVGLKQLPIRTLLATFWKDPKRRYGLSAAVLAAYLLLARSLRFRRLKRLQKVYGKYSTREQMATMTDHDAWEIQKMMLVMEFPSASLKALQFALFRTYGIPTISGLLLRTSQFSNPATSFKRYADTGALIGQFMAFDPTSERAQTAIARTKFLHTGYRSSGKILESDMLYTLSLFALEPIRFIAMFEWRELSDLEQCAIGTYWKSLGDALEISFAVLPSGPHGFKDGLHFLEELREWSLKYEMDYMKPTPQNKEVAEKTMDVLLYAVPKVLRPIGVNFASCVMDDRLREAMMYPQPPAIYKAVFSSLVTLRRFYLSHLALPRANFQRIDIFTDKPNEYGRYYVNLYEAIPYYVKPTLWNRWGPGAWVSRAMGMPLPGDDDDKYYPRGFDLEDLGPKYFEGKGRKSVAEIREQLKKERRGQSPFTPELPSAEEAKFEDSMIEVVKSDVSPDGIASLTAAVHLIQEAHVPPSRIHIIEKLSVAGITTVSYGDAEHGYDFRAGVRPQFNDMCMDTLLSLVPSLSDPNRTVRDEIHQYVEAMVIPKAQTRFLMHKPHGVGRGSGRKMELGVRDRLDLFMLASKFGLKPSHSAAEFRRYLHRFNDLHDLNDTHTLDLGRYNVHESIMVPVARFLESQGVDFRFNTTICDILFAHDNPDDPSEPTRVTAIQTLPARERSTSISSRDEQIIRLSPSDIVIVTLGSIYSSILTGNNTRSPPCLERVPVTLTLPDGAGNDSTSLDEDSPIDSELDENWLLWLELCTKHPKFGNAYNFCTRMHESRIESFTMTFSSPAFFTRLTGTTGDDPGPNTILTLRDSSWLITLRIPAQPVFPDQPSNIDVCWGYALHPEKVGDYVSKPMLYCSGEEILTEILAHLRWEPEHILKNAITIPCIQPRAAATLLPRDPEDRPTVIPKGMHNMAVIGPFVEIQDEVVVTTDYSVRGAQMAVRGLMGLGGSVKKSKKANAISLLGLL</sequence>
<dbReference type="InterPro" id="IPR010354">
    <property type="entry name" value="Oleate_hydratase"/>
</dbReference>